<reference evidence="2" key="1">
    <citation type="submission" date="2022-12" db="EMBL/GenBank/DDBJ databases">
        <authorList>
            <person name="Petersen C."/>
        </authorList>
    </citation>
    <scope>NUCLEOTIDE SEQUENCE</scope>
    <source>
        <strain evidence="2">IBT 3081</strain>
    </source>
</reference>
<name>A0A9W9VBG6_9EURO</name>
<dbReference type="EMBL" id="JAPZBT010000002">
    <property type="protein sequence ID" value="KAJ5373286.1"/>
    <property type="molecule type" value="Genomic_DNA"/>
</dbReference>
<comment type="caution">
    <text evidence="2">The sequence shown here is derived from an EMBL/GenBank/DDBJ whole genome shotgun (WGS) entry which is preliminary data.</text>
</comment>
<feature type="chain" id="PRO_5040832675" evidence="1">
    <location>
        <begin position="19"/>
        <end position="64"/>
    </location>
</feature>
<dbReference type="OrthoDB" id="409122at2759"/>
<reference evidence="2" key="2">
    <citation type="journal article" date="2023" name="IMA Fungus">
        <title>Comparative genomic study of the Penicillium genus elucidates a diverse pangenome and 15 lateral gene transfer events.</title>
        <authorList>
            <person name="Petersen C."/>
            <person name="Sorensen T."/>
            <person name="Nielsen M.R."/>
            <person name="Sondergaard T.E."/>
            <person name="Sorensen J.L."/>
            <person name="Fitzpatrick D.A."/>
            <person name="Frisvad J.C."/>
            <person name="Nielsen K.L."/>
        </authorList>
    </citation>
    <scope>NUCLEOTIDE SEQUENCE</scope>
    <source>
        <strain evidence="2">IBT 3081</strain>
    </source>
</reference>
<organism evidence="2 3">
    <name type="scientific">Penicillium concentricum</name>
    <dbReference type="NCBI Taxonomy" id="293559"/>
    <lineage>
        <taxon>Eukaryota</taxon>
        <taxon>Fungi</taxon>
        <taxon>Dikarya</taxon>
        <taxon>Ascomycota</taxon>
        <taxon>Pezizomycotina</taxon>
        <taxon>Eurotiomycetes</taxon>
        <taxon>Eurotiomycetidae</taxon>
        <taxon>Eurotiales</taxon>
        <taxon>Aspergillaceae</taxon>
        <taxon>Penicillium</taxon>
    </lineage>
</organism>
<proteinExistence type="predicted"/>
<dbReference type="AlphaFoldDB" id="A0A9W9VBG6"/>
<keyword evidence="1" id="KW-0732">Signal</keyword>
<feature type="signal peptide" evidence="1">
    <location>
        <begin position="1"/>
        <end position="18"/>
    </location>
</feature>
<protein>
    <submittedName>
        <fullName evidence="2">Peptidase S8/S53 subtilisin/kexin/sedolisin</fullName>
    </submittedName>
</protein>
<dbReference type="Proteomes" id="UP001147752">
    <property type="component" value="Unassembled WGS sequence"/>
</dbReference>
<evidence type="ECO:0000313" key="3">
    <source>
        <dbReference type="Proteomes" id="UP001147752"/>
    </source>
</evidence>
<keyword evidence="3" id="KW-1185">Reference proteome</keyword>
<dbReference type="RefSeq" id="XP_056579272.1">
    <property type="nucleotide sequence ID" value="XM_056723022.1"/>
</dbReference>
<gene>
    <name evidence="2" type="ORF">N7517_005292</name>
</gene>
<sequence>MLVRQVCVALAIAALSGAVPAPVKHVLHEKRSEHVDWVKGERIKRDSVLPVRIGLTQNNLEKGG</sequence>
<evidence type="ECO:0000256" key="1">
    <source>
        <dbReference type="SAM" id="SignalP"/>
    </source>
</evidence>
<accession>A0A9W9VBG6</accession>
<dbReference type="GeneID" id="81462205"/>
<evidence type="ECO:0000313" key="2">
    <source>
        <dbReference type="EMBL" id="KAJ5373286.1"/>
    </source>
</evidence>